<organism evidence="2 3">
    <name type="scientific">Arcicella aquatica</name>
    <dbReference type="NCBI Taxonomy" id="217141"/>
    <lineage>
        <taxon>Bacteria</taxon>
        <taxon>Pseudomonadati</taxon>
        <taxon>Bacteroidota</taxon>
        <taxon>Cytophagia</taxon>
        <taxon>Cytophagales</taxon>
        <taxon>Flectobacillaceae</taxon>
        <taxon>Arcicella</taxon>
    </lineage>
</organism>
<dbReference type="EMBL" id="JAYFUL010000031">
    <property type="protein sequence ID" value="MEA5259474.1"/>
    <property type="molecule type" value="Genomic_DNA"/>
</dbReference>
<keyword evidence="1" id="KW-0812">Transmembrane</keyword>
<accession>A0ABU5QS11</accession>
<dbReference type="RefSeq" id="WP_323251124.1">
    <property type="nucleotide sequence ID" value="NZ_JAYFUL010000031.1"/>
</dbReference>
<evidence type="ECO:0000313" key="2">
    <source>
        <dbReference type="EMBL" id="MEA5259474.1"/>
    </source>
</evidence>
<protein>
    <submittedName>
        <fullName evidence="2">Uncharacterized protein</fullName>
    </submittedName>
</protein>
<gene>
    <name evidence="2" type="ORF">VB264_16865</name>
</gene>
<comment type="caution">
    <text evidence="2">The sequence shown here is derived from an EMBL/GenBank/DDBJ whole genome shotgun (WGS) entry which is preliminary data.</text>
</comment>
<keyword evidence="1" id="KW-1133">Transmembrane helix</keyword>
<keyword evidence="3" id="KW-1185">Reference proteome</keyword>
<reference evidence="2 3" key="1">
    <citation type="submission" date="2023-12" db="EMBL/GenBank/DDBJ databases">
        <title>Novel species of the genus Arcicella isolated from rivers.</title>
        <authorList>
            <person name="Lu H."/>
        </authorList>
    </citation>
    <scope>NUCLEOTIDE SEQUENCE [LARGE SCALE GENOMIC DNA]</scope>
    <source>
        <strain evidence="2 3">LMG 21963</strain>
    </source>
</reference>
<evidence type="ECO:0000313" key="3">
    <source>
        <dbReference type="Proteomes" id="UP001304671"/>
    </source>
</evidence>
<evidence type="ECO:0000256" key="1">
    <source>
        <dbReference type="SAM" id="Phobius"/>
    </source>
</evidence>
<sequence>MNWLKLVWGFIGSGFAINYKMILQEVLVSIIVSVLVWAILKPFGIEQKENKELFSLATTTQRTLDSLRFQEILNSQQTIIDSLSNVIHTQHESDSLRANARLSKLEAARAINNYLQLRQHSGN</sequence>
<dbReference type="Proteomes" id="UP001304671">
    <property type="component" value="Unassembled WGS sequence"/>
</dbReference>
<feature type="transmembrane region" description="Helical" evidence="1">
    <location>
        <begin position="22"/>
        <end position="40"/>
    </location>
</feature>
<keyword evidence="1" id="KW-0472">Membrane</keyword>
<name>A0ABU5QS11_9BACT</name>
<proteinExistence type="predicted"/>